<dbReference type="SUPFAM" id="SSF50814">
    <property type="entry name" value="Lipocalins"/>
    <property type="match status" value="1"/>
</dbReference>
<gene>
    <name evidence="1" type="ORF">IAB63_04680</name>
</gene>
<comment type="caution">
    <text evidence="1">The sequence shown here is derived from an EMBL/GenBank/DDBJ whole genome shotgun (WGS) entry which is preliminary data.</text>
</comment>
<dbReference type="EMBL" id="DVLT01000034">
    <property type="protein sequence ID" value="HIU02527.1"/>
    <property type="molecule type" value="Genomic_DNA"/>
</dbReference>
<protein>
    <submittedName>
        <fullName evidence="1">DUF1934 domain-containing protein</fullName>
    </submittedName>
</protein>
<dbReference type="InterPro" id="IPR015231">
    <property type="entry name" value="DUF1934"/>
</dbReference>
<evidence type="ECO:0000313" key="2">
    <source>
        <dbReference type="Proteomes" id="UP000824164"/>
    </source>
</evidence>
<organism evidence="1 2">
    <name type="scientific">Candidatus Onthocola gallistercoris</name>
    <dbReference type="NCBI Taxonomy" id="2840876"/>
    <lineage>
        <taxon>Bacteria</taxon>
        <taxon>Bacillati</taxon>
        <taxon>Bacillota</taxon>
        <taxon>Bacilli</taxon>
        <taxon>Candidatus Onthocola</taxon>
    </lineage>
</organism>
<accession>A0A9D1HI21</accession>
<dbReference type="InterPro" id="IPR012674">
    <property type="entry name" value="Calycin"/>
</dbReference>
<sequence>MAGKSASITFRMIQDGDEICQTVTGRYTHKDGEHILAYTDHAGNMHTRVILRIGEDSMHMKRIGALQSVWLFKMGTPYLTDYRTPFGNMLLEIRTQLYRCTWEEEIRVHLEYDLYQDGSRAARNVMYITIVPEKEKTF</sequence>
<dbReference type="Gene3D" id="2.40.128.20">
    <property type="match status" value="1"/>
</dbReference>
<evidence type="ECO:0000313" key="1">
    <source>
        <dbReference type="EMBL" id="HIU02527.1"/>
    </source>
</evidence>
<dbReference type="AlphaFoldDB" id="A0A9D1HI21"/>
<reference evidence="1" key="2">
    <citation type="journal article" date="2021" name="PeerJ">
        <title>Extensive microbial diversity within the chicken gut microbiome revealed by metagenomics and culture.</title>
        <authorList>
            <person name="Gilroy R."/>
            <person name="Ravi A."/>
            <person name="Getino M."/>
            <person name="Pursley I."/>
            <person name="Horton D.L."/>
            <person name="Alikhan N.F."/>
            <person name="Baker D."/>
            <person name="Gharbi K."/>
            <person name="Hall N."/>
            <person name="Watson M."/>
            <person name="Adriaenssens E.M."/>
            <person name="Foster-Nyarko E."/>
            <person name="Jarju S."/>
            <person name="Secka A."/>
            <person name="Antonio M."/>
            <person name="Oren A."/>
            <person name="Chaudhuri R.R."/>
            <person name="La Ragione R."/>
            <person name="Hildebrand F."/>
            <person name="Pallen M.J."/>
        </authorList>
    </citation>
    <scope>NUCLEOTIDE SEQUENCE</scope>
    <source>
        <strain evidence="1">CHK187-14744</strain>
    </source>
</reference>
<reference evidence="1" key="1">
    <citation type="submission" date="2020-10" db="EMBL/GenBank/DDBJ databases">
        <authorList>
            <person name="Gilroy R."/>
        </authorList>
    </citation>
    <scope>NUCLEOTIDE SEQUENCE</scope>
    <source>
        <strain evidence="1">CHK187-14744</strain>
    </source>
</reference>
<proteinExistence type="predicted"/>
<name>A0A9D1HI21_9FIRM</name>
<dbReference type="Proteomes" id="UP000824164">
    <property type="component" value="Unassembled WGS sequence"/>
</dbReference>
<dbReference type="Pfam" id="PF09148">
    <property type="entry name" value="DUF1934"/>
    <property type="match status" value="1"/>
</dbReference>